<dbReference type="PIRSF" id="PIRSF005536">
    <property type="entry name" value="Agal"/>
    <property type="match status" value="1"/>
</dbReference>
<protein>
    <recommendedName>
        <fullName evidence="2 5">Alpha-galactosidase</fullName>
        <ecNumber evidence="2 5">3.2.1.22</ecNumber>
    </recommendedName>
</protein>
<evidence type="ECO:0000313" key="10">
    <source>
        <dbReference type="EMBL" id="PHU35528.1"/>
    </source>
</evidence>
<dbReference type="InterPro" id="IPR031705">
    <property type="entry name" value="Glyco_hydro_36_C"/>
</dbReference>
<dbReference type="InterPro" id="IPR013785">
    <property type="entry name" value="Aldolase_TIM"/>
</dbReference>
<dbReference type="Gene3D" id="3.20.20.70">
    <property type="entry name" value="Aldolase class I"/>
    <property type="match status" value="1"/>
</dbReference>
<dbReference type="EMBL" id="PDYF01000008">
    <property type="protein sequence ID" value="PHU35528.1"/>
    <property type="molecule type" value="Genomic_DNA"/>
</dbReference>
<feature type="domain" description="Glycosyl hydrolase family 36 C-terminal" evidence="8">
    <location>
        <begin position="650"/>
        <end position="726"/>
    </location>
</feature>
<feature type="binding site" evidence="7">
    <location>
        <position position="443"/>
    </location>
    <ligand>
        <name>substrate</name>
    </ligand>
</feature>
<dbReference type="InterPro" id="IPR002252">
    <property type="entry name" value="Glyco_hydro_36"/>
</dbReference>
<feature type="domain" description="Glycosyl hydrolase family 36 N-terminal" evidence="9">
    <location>
        <begin position="31"/>
        <end position="284"/>
    </location>
</feature>
<dbReference type="InterPro" id="IPR017853">
    <property type="entry name" value="GH"/>
</dbReference>
<gene>
    <name evidence="10" type="ORF">CSX01_02700</name>
</gene>
<comment type="caution">
    <text evidence="10">The sequence shown here is derived from an EMBL/GenBank/DDBJ whole genome shotgun (WGS) entry which is preliminary data.</text>
</comment>
<feature type="binding site" evidence="7">
    <location>
        <position position="526"/>
    </location>
    <ligand>
        <name>substrate</name>
    </ligand>
</feature>
<feature type="binding site" evidence="7">
    <location>
        <begin position="366"/>
        <end position="367"/>
    </location>
    <ligand>
        <name>substrate</name>
    </ligand>
</feature>
<evidence type="ECO:0000256" key="6">
    <source>
        <dbReference type="PIRSR" id="PIRSR005536-1"/>
    </source>
</evidence>
<accession>A0A2G3DWW9</accession>
<name>A0A2G3DWW9_9FIRM</name>
<evidence type="ECO:0000256" key="2">
    <source>
        <dbReference type="ARBA" id="ARBA00012755"/>
    </source>
</evidence>
<dbReference type="Pfam" id="PF16875">
    <property type="entry name" value="Glyco_hydro_36N"/>
    <property type="match status" value="1"/>
</dbReference>
<evidence type="ECO:0000313" key="11">
    <source>
        <dbReference type="Proteomes" id="UP000225889"/>
    </source>
</evidence>
<dbReference type="PANTHER" id="PTHR43053:SF3">
    <property type="entry name" value="ALPHA-GALACTOSIDASE C-RELATED"/>
    <property type="match status" value="1"/>
</dbReference>
<evidence type="ECO:0000259" key="9">
    <source>
        <dbReference type="Pfam" id="PF16875"/>
    </source>
</evidence>
<reference evidence="10 11" key="1">
    <citation type="submission" date="2017-10" db="EMBL/GenBank/DDBJ databases">
        <title>Resolving the taxonomy of Roseburia spp., Eubacterium rectale and Agathobacter spp. through phylogenomic analysis.</title>
        <authorList>
            <person name="Sheridan P.O."/>
            <person name="Walker A.W."/>
            <person name="Duncan S.H."/>
            <person name="Scott K.P."/>
            <person name="Toole P.W.O."/>
            <person name="Luis P."/>
            <person name="Flint H.J."/>
        </authorList>
    </citation>
    <scope>NUCLEOTIDE SEQUENCE [LARGE SCALE GENOMIC DNA]</scope>
    <source>
        <strain evidence="10 11">JK626</strain>
    </source>
</reference>
<evidence type="ECO:0000256" key="5">
    <source>
        <dbReference type="PIRNR" id="PIRNR005536"/>
    </source>
</evidence>
<dbReference type="CDD" id="cd14791">
    <property type="entry name" value="GH36"/>
    <property type="match status" value="1"/>
</dbReference>
<evidence type="ECO:0000256" key="3">
    <source>
        <dbReference type="ARBA" id="ARBA00022801"/>
    </source>
</evidence>
<evidence type="ECO:0000256" key="1">
    <source>
        <dbReference type="ARBA" id="ARBA00001255"/>
    </source>
</evidence>
<feature type="binding site" evidence="7">
    <location>
        <position position="548"/>
    </location>
    <ligand>
        <name>substrate</name>
    </ligand>
</feature>
<evidence type="ECO:0000256" key="7">
    <source>
        <dbReference type="PIRSR" id="PIRSR005536-2"/>
    </source>
</evidence>
<evidence type="ECO:0000256" key="4">
    <source>
        <dbReference type="ARBA" id="ARBA00023295"/>
    </source>
</evidence>
<dbReference type="InterPro" id="IPR031704">
    <property type="entry name" value="Glyco_hydro_36_N"/>
</dbReference>
<feature type="binding site" evidence="7">
    <location>
        <begin position="476"/>
        <end position="480"/>
    </location>
    <ligand>
        <name>substrate</name>
    </ligand>
</feature>
<dbReference type="InterPro" id="IPR038417">
    <property type="entry name" value="Alpga-gal_N_sf"/>
</dbReference>
<dbReference type="InterPro" id="IPR050985">
    <property type="entry name" value="Alpha-glycosidase_related"/>
</dbReference>
<sequence>MNITYLRGNNSFKLDTDNTSYVIGIVDSEGFIGHAYYGAKIPNDNVTYLMRTNENPLVPSLNGRDRSSFLDTFPTEFSGNNVGDYRESSINIRDKNGASGIQLLYRGYRIINGKPKIKGLPATFSDEMNAMTLEIDVEDVNLGVKGTLSYSIFNNSDAITRSIRIKNVSDNIIYLDKLMSMCMDMDDDDYRMLVLHGSWARERHIEYRKIGHGKQSVSSIRGESSHQEHPFIALVGENTTQSYGDVYGFNFVYSGNFLGQVEKNQFNSLRVVMGIHPENFGFKLDTGDEFYSPEVVMVYTNQGLGHMTRTYHDLYRNHLIRSSYLRKPRPILINNWEATYFDFDNEKLLDIARTAKECGIEMLVMDDGWFGNRKDDNSSLGDWWVNETKIKGGLKKLVEDVNEIGLKFGIWFEPEMISPDSRLYRQHPDWAIAIPGRIPCRSRNQYVLDITRKEVRDYAYNCVAKILKSANIEYVKWDMNRQLTDISSACLEADRQGELIHRYVLALYEMQERLIAEFPNLLLENCSGGGARFDPGMLYYSPQIWCSDDTDAIERLSIQEGTSLIYPLSTMGAHVSVCPNHTVGRVTPFDTRGNVALAGTFGYELDVTKLSEEDKEAIPQQIATYRKFNKLIREGDYYRLASYSENNYYDCYQVVSKDKSEALITFVQVLNQPNMHSIKIKLQGLDDNKIYKIEGKEETYHGETLKKAGILIERLNGDFQSKLLHLIEQ</sequence>
<feature type="active site" description="Proton donor" evidence="6">
    <location>
        <position position="548"/>
    </location>
</feature>
<feature type="binding site" evidence="7">
    <location>
        <position position="199"/>
    </location>
    <ligand>
        <name>substrate</name>
    </ligand>
</feature>
<dbReference type="GO" id="GO:0016052">
    <property type="term" value="P:carbohydrate catabolic process"/>
    <property type="evidence" value="ECO:0007669"/>
    <property type="project" value="InterPro"/>
</dbReference>
<proteinExistence type="inferred from homology"/>
<feature type="active site" description="Nucleophile" evidence="6">
    <location>
        <position position="478"/>
    </location>
</feature>
<organism evidence="10 11">
    <name type="scientific">Pseudobutyrivibrio ruminis</name>
    <dbReference type="NCBI Taxonomy" id="46206"/>
    <lineage>
        <taxon>Bacteria</taxon>
        <taxon>Bacillati</taxon>
        <taxon>Bacillota</taxon>
        <taxon>Clostridia</taxon>
        <taxon>Lachnospirales</taxon>
        <taxon>Lachnospiraceae</taxon>
        <taxon>Pseudobutyrivibrio</taxon>
    </lineage>
</organism>
<dbReference type="Pfam" id="PF16874">
    <property type="entry name" value="Glyco_hydro_36C"/>
    <property type="match status" value="1"/>
</dbReference>
<dbReference type="Pfam" id="PF02065">
    <property type="entry name" value="Melibiase"/>
    <property type="match status" value="1"/>
</dbReference>
<dbReference type="FunFam" id="3.20.20.70:FF:000118">
    <property type="entry name" value="Alpha-galactosidase"/>
    <property type="match status" value="1"/>
</dbReference>
<reference evidence="10 11" key="2">
    <citation type="submission" date="2017-10" db="EMBL/GenBank/DDBJ databases">
        <authorList>
            <person name="Banno H."/>
            <person name="Chua N.-H."/>
        </authorList>
    </citation>
    <scope>NUCLEOTIDE SEQUENCE [LARGE SCALE GENOMIC DNA]</scope>
    <source>
        <strain evidence="10 11">JK626</strain>
    </source>
</reference>
<dbReference type="InterPro" id="IPR013780">
    <property type="entry name" value="Glyco_hydro_b"/>
</dbReference>
<dbReference type="SUPFAM" id="SSF51445">
    <property type="entry name" value="(Trans)glycosidases"/>
    <property type="match status" value="1"/>
</dbReference>
<dbReference type="PRINTS" id="PR00743">
    <property type="entry name" value="GLHYDRLASE36"/>
</dbReference>
<evidence type="ECO:0000259" key="8">
    <source>
        <dbReference type="Pfam" id="PF16874"/>
    </source>
</evidence>
<dbReference type="EC" id="3.2.1.22" evidence="2 5"/>
<dbReference type="Gene3D" id="2.60.40.1180">
    <property type="entry name" value="Golgi alpha-mannosidase II"/>
    <property type="match status" value="1"/>
</dbReference>
<keyword evidence="3 5" id="KW-0378">Hydrolase</keyword>
<dbReference type="Gene3D" id="2.70.98.60">
    <property type="entry name" value="alpha-galactosidase from lactobacil brevis"/>
    <property type="match status" value="1"/>
</dbReference>
<dbReference type="GO" id="GO:0004557">
    <property type="term" value="F:alpha-galactosidase activity"/>
    <property type="evidence" value="ECO:0007669"/>
    <property type="project" value="UniProtKB-UniRule"/>
</dbReference>
<dbReference type="PANTHER" id="PTHR43053">
    <property type="entry name" value="GLYCOSIDASE FAMILY 31"/>
    <property type="match status" value="1"/>
</dbReference>
<dbReference type="RefSeq" id="WP_099391350.1">
    <property type="nucleotide sequence ID" value="NZ_PDYF01000008.1"/>
</dbReference>
<comment type="similarity">
    <text evidence="5">Belongs to the glycosyl hydrolase.</text>
</comment>
<keyword evidence="4 5" id="KW-0326">Glycosidase</keyword>
<dbReference type="Proteomes" id="UP000225889">
    <property type="component" value="Unassembled WGS sequence"/>
</dbReference>
<dbReference type="AlphaFoldDB" id="A0A2G3DWW9"/>
<comment type="catalytic activity">
    <reaction evidence="1 5">
        <text>Hydrolysis of terminal, non-reducing alpha-D-galactose residues in alpha-D-galactosides, including galactose oligosaccharides, galactomannans and galactolipids.</text>
        <dbReference type="EC" id="3.2.1.22"/>
    </reaction>
</comment>